<dbReference type="Proteomes" id="UP000230731">
    <property type="component" value="Unassembled WGS sequence"/>
</dbReference>
<evidence type="ECO:0000313" key="2">
    <source>
        <dbReference type="EMBL" id="PIT98365.1"/>
    </source>
</evidence>
<keyword evidence="1" id="KW-1133">Transmembrane helix</keyword>
<protein>
    <recommendedName>
        <fullName evidence="4">DUF3307 domain-containing protein</fullName>
    </recommendedName>
</protein>
<keyword evidence="1" id="KW-0812">Transmembrane</keyword>
<evidence type="ECO:0000256" key="1">
    <source>
        <dbReference type="SAM" id="Phobius"/>
    </source>
</evidence>
<name>A0A2M6X039_9BACT</name>
<gene>
    <name evidence="2" type="ORF">COT71_01120</name>
</gene>
<sequence length="149" mass="16346">MLSLAHTLISLPLAAYLHHPLMIFFAAIILHFLADTILHWNIFYDEYEHYPYTAISLDVLGGILAAYVIVGHSLPANSAIAAIAGGNAPDVLDGIWSLLKKTPARPLLAWLQPYFSFHDKLQHETYNKRAGLLTQAAAVSFAIILVLAA</sequence>
<evidence type="ECO:0008006" key="4">
    <source>
        <dbReference type="Google" id="ProtNLM"/>
    </source>
</evidence>
<accession>A0A2M6X039</accession>
<dbReference type="EMBL" id="PEZP01000012">
    <property type="protein sequence ID" value="PIT98365.1"/>
    <property type="molecule type" value="Genomic_DNA"/>
</dbReference>
<feature type="transmembrane region" description="Helical" evidence="1">
    <location>
        <begin position="21"/>
        <end position="43"/>
    </location>
</feature>
<evidence type="ECO:0000313" key="3">
    <source>
        <dbReference type="Proteomes" id="UP000230731"/>
    </source>
</evidence>
<keyword evidence="1" id="KW-0472">Membrane</keyword>
<reference evidence="3" key="1">
    <citation type="submission" date="2017-09" db="EMBL/GenBank/DDBJ databases">
        <title>Depth-based differentiation of microbial function through sediment-hosted aquifers and enrichment of novel symbionts in the deep terrestrial subsurface.</title>
        <authorList>
            <person name="Probst A.J."/>
            <person name="Ladd B."/>
            <person name="Jarett J.K."/>
            <person name="Geller-Mcgrath D.E."/>
            <person name="Sieber C.M.K."/>
            <person name="Emerson J.B."/>
            <person name="Anantharaman K."/>
            <person name="Thomas B.C."/>
            <person name="Malmstrom R."/>
            <person name="Stieglmeier M."/>
            <person name="Klingl A."/>
            <person name="Woyke T."/>
            <person name="Ryan C.M."/>
            <person name="Banfield J.F."/>
        </authorList>
    </citation>
    <scope>NUCLEOTIDE SEQUENCE [LARGE SCALE GENOMIC DNA]</scope>
</reference>
<dbReference type="AlphaFoldDB" id="A0A2M6X039"/>
<proteinExistence type="predicted"/>
<comment type="caution">
    <text evidence="2">The sequence shown here is derived from an EMBL/GenBank/DDBJ whole genome shotgun (WGS) entry which is preliminary data.</text>
</comment>
<organism evidence="2 3">
    <name type="scientific">Candidatus Andersenbacteria bacterium CG10_big_fil_rev_8_21_14_0_10_54_11</name>
    <dbReference type="NCBI Taxonomy" id="1974485"/>
    <lineage>
        <taxon>Bacteria</taxon>
        <taxon>Candidatus Anderseniibacteriota</taxon>
    </lineage>
</organism>
<feature type="transmembrane region" description="Helical" evidence="1">
    <location>
        <begin position="130"/>
        <end position="148"/>
    </location>
</feature>
<feature type="transmembrane region" description="Helical" evidence="1">
    <location>
        <begin position="49"/>
        <end position="70"/>
    </location>
</feature>